<dbReference type="InterPro" id="IPR020602">
    <property type="entry name" value="GTP_CycHdrlase_I_dom"/>
</dbReference>
<keyword evidence="5 6" id="KW-0378">Hydrolase</keyword>
<proteinExistence type="inferred from homology"/>
<gene>
    <name evidence="6" type="primary">folE</name>
    <name evidence="8" type="ORF">SAMN05421721_103147</name>
</gene>
<dbReference type="GO" id="GO:0003934">
    <property type="term" value="F:GTP cyclohydrolase I activity"/>
    <property type="evidence" value="ECO:0007669"/>
    <property type="project" value="UniProtKB-UniRule"/>
</dbReference>
<evidence type="ECO:0000256" key="5">
    <source>
        <dbReference type="ARBA" id="ARBA00022801"/>
    </source>
</evidence>
<reference evidence="8 9" key="1">
    <citation type="submission" date="2016-10" db="EMBL/GenBank/DDBJ databases">
        <authorList>
            <person name="de Groot N.N."/>
        </authorList>
    </citation>
    <scope>NUCLEOTIDE SEQUENCE [LARGE SCALE GENOMIC DNA]</scope>
    <source>
        <strain evidence="8 9">DSM 4180</strain>
    </source>
</reference>
<evidence type="ECO:0000256" key="1">
    <source>
        <dbReference type="ARBA" id="ARBA00001052"/>
    </source>
</evidence>
<comment type="similarity">
    <text evidence="3 6">Belongs to the GTP cyclohydrolase I family.</text>
</comment>
<dbReference type="PANTHER" id="PTHR11109:SF7">
    <property type="entry name" value="GTP CYCLOHYDROLASE 1"/>
    <property type="match status" value="1"/>
</dbReference>
<comment type="subunit">
    <text evidence="6">Homopolymer.</text>
</comment>
<dbReference type="UniPathway" id="UPA00848">
    <property type="reaction ID" value="UER00151"/>
</dbReference>
<evidence type="ECO:0000256" key="6">
    <source>
        <dbReference type="HAMAP-Rule" id="MF_00223"/>
    </source>
</evidence>
<dbReference type="HAMAP" id="MF_00223">
    <property type="entry name" value="FolE"/>
    <property type="match status" value="1"/>
</dbReference>
<keyword evidence="6" id="KW-0547">Nucleotide-binding</keyword>
<dbReference type="AlphaFoldDB" id="A0A1I4Q4N0"/>
<feature type="binding site" evidence="6">
    <location>
        <position position="100"/>
    </location>
    <ligand>
        <name>Zn(2+)</name>
        <dbReference type="ChEBI" id="CHEBI:29105"/>
    </ligand>
</feature>
<dbReference type="GO" id="GO:0005737">
    <property type="term" value="C:cytoplasm"/>
    <property type="evidence" value="ECO:0007669"/>
    <property type="project" value="TreeGrafter"/>
</dbReference>
<dbReference type="STRING" id="195064.SAMN05421721_103147"/>
<dbReference type="FunFam" id="3.30.1130.10:FF:000001">
    <property type="entry name" value="GTP cyclohydrolase 1"/>
    <property type="match status" value="1"/>
</dbReference>
<dbReference type="EMBL" id="FOUO01000003">
    <property type="protein sequence ID" value="SFM35029.1"/>
    <property type="molecule type" value="Genomic_DNA"/>
</dbReference>
<dbReference type="Pfam" id="PF01227">
    <property type="entry name" value="GTP_cyclohydroI"/>
    <property type="match status" value="1"/>
</dbReference>
<dbReference type="Gene3D" id="1.10.286.10">
    <property type="match status" value="1"/>
</dbReference>
<dbReference type="InterPro" id="IPR043133">
    <property type="entry name" value="GTP-CH-I_C/QueF"/>
</dbReference>
<organism evidence="8 9">
    <name type="scientific">Ectothiorhodospira mobilis</name>
    <dbReference type="NCBI Taxonomy" id="195064"/>
    <lineage>
        <taxon>Bacteria</taxon>
        <taxon>Pseudomonadati</taxon>
        <taxon>Pseudomonadota</taxon>
        <taxon>Gammaproteobacteria</taxon>
        <taxon>Chromatiales</taxon>
        <taxon>Ectothiorhodospiraceae</taxon>
        <taxon>Ectothiorhodospira</taxon>
    </lineage>
</organism>
<evidence type="ECO:0000313" key="8">
    <source>
        <dbReference type="EMBL" id="SFM35029.1"/>
    </source>
</evidence>
<keyword evidence="6" id="KW-0479">Metal-binding</keyword>
<evidence type="ECO:0000313" key="9">
    <source>
        <dbReference type="Proteomes" id="UP000199556"/>
    </source>
</evidence>
<name>A0A1I4Q4N0_ECTMO</name>
<keyword evidence="4 6" id="KW-0554">One-carbon metabolism</keyword>
<feature type="domain" description="GTP cyclohydrolase I" evidence="7">
    <location>
        <begin position="31"/>
        <end position="204"/>
    </location>
</feature>
<comment type="catalytic activity">
    <reaction evidence="1 6">
        <text>GTP + H2O = 7,8-dihydroneopterin 3'-triphosphate + formate + H(+)</text>
        <dbReference type="Rhea" id="RHEA:17473"/>
        <dbReference type="ChEBI" id="CHEBI:15377"/>
        <dbReference type="ChEBI" id="CHEBI:15378"/>
        <dbReference type="ChEBI" id="CHEBI:15740"/>
        <dbReference type="ChEBI" id="CHEBI:37565"/>
        <dbReference type="ChEBI" id="CHEBI:58462"/>
        <dbReference type="EC" id="3.5.4.16"/>
    </reaction>
</comment>
<dbReference type="InterPro" id="IPR043134">
    <property type="entry name" value="GTP-CH-I_N"/>
</dbReference>
<dbReference type="OrthoDB" id="9801207at2"/>
<evidence type="ECO:0000259" key="7">
    <source>
        <dbReference type="Pfam" id="PF01227"/>
    </source>
</evidence>
<feature type="binding site" evidence="6">
    <location>
        <position position="168"/>
    </location>
    <ligand>
        <name>Zn(2+)</name>
        <dbReference type="ChEBI" id="CHEBI:29105"/>
    </ligand>
</feature>
<dbReference type="GO" id="GO:0006730">
    <property type="term" value="P:one-carbon metabolic process"/>
    <property type="evidence" value="ECO:0007669"/>
    <property type="project" value="UniProtKB-UniRule"/>
</dbReference>
<dbReference type="NCBIfam" id="TIGR00063">
    <property type="entry name" value="folE"/>
    <property type="match status" value="1"/>
</dbReference>
<dbReference type="PANTHER" id="PTHR11109">
    <property type="entry name" value="GTP CYCLOHYDROLASE I"/>
    <property type="match status" value="1"/>
</dbReference>
<dbReference type="InterPro" id="IPR018234">
    <property type="entry name" value="GTP_CycHdrlase_I_CS"/>
</dbReference>
<dbReference type="GO" id="GO:0046654">
    <property type="term" value="P:tetrahydrofolate biosynthetic process"/>
    <property type="evidence" value="ECO:0007669"/>
    <property type="project" value="UniProtKB-UniRule"/>
</dbReference>
<feature type="binding site" evidence="6">
    <location>
        <position position="97"/>
    </location>
    <ligand>
        <name>Zn(2+)</name>
        <dbReference type="ChEBI" id="CHEBI:29105"/>
    </ligand>
</feature>
<protein>
    <recommendedName>
        <fullName evidence="6">GTP cyclohydrolase 1</fullName>
        <ecNumber evidence="6">3.5.4.16</ecNumber>
    </recommendedName>
    <alternativeName>
        <fullName evidence="6">GTP cyclohydrolase I</fullName>
        <shortName evidence="6">GTP-CH-I</shortName>
    </alternativeName>
</protein>
<accession>A0A1I4Q4N0</accession>
<dbReference type="Gene3D" id="3.30.1130.10">
    <property type="match status" value="1"/>
</dbReference>
<evidence type="ECO:0000256" key="2">
    <source>
        <dbReference type="ARBA" id="ARBA00005080"/>
    </source>
</evidence>
<dbReference type="PROSITE" id="PS00859">
    <property type="entry name" value="GTP_CYCLOHYDROL_1_1"/>
    <property type="match status" value="1"/>
</dbReference>
<dbReference type="SUPFAM" id="SSF55620">
    <property type="entry name" value="Tetrahydrobiopterin biosynthesis enzymes-like"/>
    <property type="match status" value="1"/>
</dbReference>
<dbReference type="GO" id="GO:0005525">
    <property type="term" value="F:GTP binding"/>
    <property type="evidence" value="ECO:0007669"/>
    <property type="project" value="UniProtKB-KW"/>
</dbReference>
<dbReference type="NCBIfam" id="NF006826">
    <property type="entry name" value="PRK09347.1-3"/>
    <property type="match status" value="1"/>
</dbReference>
<dbReference type="EC" id="3.5.4.16" evidence="6"/>
<dbReference type="Proteomes" id="UP000199556">
    <property type="component" value="Unassembled WGS sequence"/>
</dbReference>
<evidence type="ECO:0000256" key="3">
    <source>
        <dbReference type="ARBA" id="ARBA00008085"/>
    </source>
</evidence>
<dbReference type="NCBIfam" id="NF006825">
    <property type="entry name" value="PRK09347.1-2"/>
    <property type="match status" value="1"/>
</dbReference>
<evidence type="ECO:0000256" key="4">
    <source>
        <dbReference type="ARBA" id="ARBA00022563"/>
    </source>
</evidence>
<keyword evidence="9" id="KW-1185">Reference proteome</keyword>
<dbReference type="GO" id="GO:0006729">
    <property type="term" value="P:tetrahydrobiopterin biosynthetic process"/>
    <property type="evidence" value="ECO:0007669"/>
    <property type="project" value="TreeGrafter"/>
</dbReference>
<dbReference type="InterPro" id="IPR001474">
    <property type="entry name" value="GTP_CycHdrlase_I"/>
</dbReference>
<keyword evidence="6" id="KW-0862">Zinc</keyword>
<sequence length="206" mass="22506">MINSAARIAGDEDAAAGDGALMPTEELAGLYRRVLEGLGEDPQREGLQGTPLRAARAMQFLTGGYHQSLETLVNGALFTTDSDEMVLVKDIELYSLCEHHLLPIIGKCHVAYIPDGRVLGLSKIARIVDMFARRLQIQESLTRQIAEAVMQVTGARGVGVVAEARHMCMMMRGVEKQGSAMITSVMLGNFREDARTRAEFMDLVRG</sequence>
<keyword evidence="6" id="KW-0342">GTP-binding</keyword>
<dbReference type="GO" id="GO:0008270">
    <property type="term" value="F:zinc ion binding"/>
    <property type="evidence" value="ECO:0007669"/>
    <property type="project" value="UniProtKB-UniRule"/>
</dbReference>
<comment type="pathway">
    <text evidence="2 6">Cofactor biosynthesis; 7,8-dihydroneopterin triphosphate biosynthesis; 7,8-dihydroneopterin triphosphate from GTP: step 1/1.</text>
</comment>